<evidence type="ECO:0000313" key="2">
    <source>
        <dbReference type="EMBL" id="PAV93029.1"/>
    </source>
</evidence>
<gene>
    <name evidence="2" type="ORF">WR25_00542</name>
</gene>
<dbReference type="EMBL" id="LIAE01005800">
    <property type="protein sequence ID" value="PAV93029.1"/>
    <property type="molecule type" value="Genomic_DNA"/>
</dbReference>
<dbReference type="Proteomes" id="UP000218231">
    <property type="component" value="Unassembled WGS sequence"/>
</dbReference>
<name>A0A2A2M3N0_9BILA</name>
<accession>A0A2A2M3N0</accession>
<dbReference type="AlphaFoldDB" id="A0A2A2M3N0"/>
<feature type="compositionally biased region" description="Basic residues" evidence="1">
    <location>
        <begin position="28"/>
        <end position="38"/>
    </location>
</feature>
<protein>
    <submittedName>
        <fullName evidence="2">Uncharacterized protein</fullName>
    </submittedName>
</protein>
<organism evidence="2 3">
    <name type="scientific">Diploscapter pachys</name>
    <dbReference type="NCBI Taxonomy" id="2018661"/>
    <lineage>
        <taxon>Eukaryota</taxon>
        <taxon>Metazoa</taxon>
        <taxon>Ecdysozoa</taxon>
        <taxon>Nematoda</taxon>
        <taxon>Chromadorea</taxon>
        <taxon>Rhabditida</taxon>
        <taxon>Rhabditina</taxon>
        <taxon>Rhabditomorpha</taxon>
        <taxon>Rhabditoidea</taxon>
        <taxon>Rhabditidae</taxon>
        <taxon>Diploscapter</taxon>
    </lineage>
</organism>
<comment type="caution">
    <text evidence="2">The sequence shown here is derived from an EMBL/GenBank/DDBJ whole genome shotgun (WGS) entry which is preliminary data.</text>
</comment>
<sequence length="87" mass="10659">MQRMQPADEAQHQRIRHRLARPVEHRPPRLRRSIQRHGQRLDEPRRHRRIHRLAIARLHLERLEILCLTRHRLASCRRRVAPAPHPQ</sequence>
<reference evidence="2 3" key="1">
    <citation type="journal article" date="2017" name="Curr. Biol.">
        <title>Genome architecture and evolution of a unichromosomal asexual nematode.</title>
        <authorList>
            <person name="Fradin H."/>
            <person name="Zegar C."/>
            <person name="Gutwein M."/>
            <person name="Lucas J."/>
            <person name="Kovtun M."/>
            <person name="Corcoran D."/>
            <person name="Baugh L.R."/>
            <person name="Kiontke K."/>
            <person name="Gunsalus K."/>
            <person name="Fitch D.H."/>
            <person name="Piano F."/>
        </authorList>
    </citation>
    <scope>NUCLEOTIDE SEQUENCE [LARGE SCALE GENOMIC DNA]</scope>
    <source>
        <strain evidence="2">PF1309</strain>
    </source>
</reference>
<proteinExistence type="predicted"/>
<feature type="region of interest" description="Disordered" evidence="1">
    <location>
        <begin position="1"/>
        <end position="45"/>
    </location>
</feature>
<evidence type="ECO:0000313" key="3">
    <source>
        <dbReference type="Proteomes" id="UP000218231"/>
    </source>
</evidence>
<evidence type="ECO:0000256" key="1">
    <source>
        <dbReference type="SAM" id="MobiDB-lite"/>
    </source>
</evidence>
<keyword evidence="3" id="KW-1185">Reference proteome</keyword>